<dbReference type="EMBL" id="DVIU01000304">
    <property type="protein sequence ID" value="HIS37879.1"/>
    <property type="molecule type" value="Genomic_DNA"/>
</dbReference>
<protein>
    <submittedName>
        <fullName evidence="1">Uncharacterized protein</fullName>
    </submittedName>
</protein>
<reference evidence="1" key="1">
    <citation type="submission" date="2020-10" db="EMBL/GenBank/DDBJ databases">
        <authorList>
            <person name="Gilroy R."/>
        </authorList>
    </citation>
    <scope>NUCLEOTIDE SEQUENCE</scope>
    <source>
        <strain evidence="1">6276</strain>
    </source>
</reference>
<dbReference type="InterPro" id="IPR011990">
    <property type="entry name" value="TPR-like_helical_dom_sf"/>
</dbReference>
<dbReference type="SUPFAM" id="SSF48452">
    <property type="entry name" value="TPR-like"/>
    <property type="match status" value="1"/>
</dbReference>
<name>A0A9D1JPS1_9BACT</name>
<accession>A0A9D1JPS1</accession>
<evidence type="ECO:0000313" key="1">
    <source>
        <dbReference type="EMBL" id="HIS37879.1"/>
    </source>
</evidence>
<dbReference type="Proteomes" id="UP000823928">
    <property type="component" value="Unassembled WGS sequence"/>
</dbReference>
<reference evidence="1" key="2">
    <citation type="journal article" date="2021" name="PeerJ">
        <title>Extensive microbial diversity within the chicken gut microbiome revealed by metagenomics and culture.</title>
        <authorList>
            <person name="Gilroy R."/>
            <person name="Ravi A."/>
            <person name="Getino M."/>
            <person name="Pursley I."/>
            <person name="Horton D.L."/>
            <person name="Alikhan N.F."/>
            <person name="Baker D."/>
            <person name="Gharbi K."/>
            <person name="Hall N."/>
            <person name="Watson M."/>
            <person name="Adriaenssens E.M."/>
            <person name="Foster-Nyarko E."/>
            <person name="Jarju S."/>
            <person name="Secka A."/>
            <person name="Antonio M."/>
            <person name="Oren A."/>
            <person name="Chaudhuri R.R."/>
            <person name="La Ragione R."/>
            <person name="Hildebrand F."/>
            <person name="Pallen M.J."/>
        </authorList>
    </citation>
    <scope>NUCLEOTIDE SEQUENCE</scope>
    <source>
        <strain evidence="1">6276</strain>
    </source>
</reference>
<organism evidence="1 2">
    <name type="scientific">Candidatus Scatousia excrementigallinarum</name>
    <dbReference type="NCBI Taxonomy" id="2840935"/>
    <lineage>
        <taxon>Bacteria</taxon>
        <taxon>Candidatus Scatousia</taxon>
    </lineage>
</organism>
<gene>
    <name evidence="1" type="ORF">IAC10_14845</name>
</gene>
<evidence type="ECO:0000313" key="2">
    <source>
        <dbReference type="Proteomes" id="UP000823928"/>
    </source>
</evidence>
<dbReference type="AlphaFoldDB" id="A0A9D1JPS1"/>
<dbReference type="Gene3D" id="1.25.40.10">
    <property type="entry name" value="Tetratricopeptide repeat domain"/>
    <property type="match status" value="1"/>
</dbReference>
<sequence length="331" mass="38037">MKNTNLDIPVRKMENICERVLAENSGNYEDTASRAELNDLINSFLNQQTHSGDADDWHNLAVTLSLRDEYKLACDILTCGIKYFPKNVDLLADYLLYGMDCAETEQCKKISQTLLSIPKRLWTWRGFSFLINYILQTEAQYAETDEDLDKILEKLLNIAYEYRKLFPASEDSYRVEATIYKTLNMFDKYIMILEQAMKEISVCPKCSLMYADSMFESGNYQEALKGVTRSIADASQLKQSVHDGYLYFLHGLCIVAAAQKNNDNLNEDVIINIYSDFNMALSFYDNSAGSGKVINYKDVIKNKMLYLINRYHINIPEEDVAMQNLANELNV</sequence>
<comment type="caution">
    <text evidence="1">The sequence shown here is derived from an EMBL/GenBank/DDBJ whole genome shotgun (WGS) entry which is preliminary data.</text>
</comment>
<proteinExistence type="predicted"/>